<dbReference type="InterPro" id="IPR000010">
    <property type="entry name" value="Cystatin_dom"/>
</dbReference>
<keyword evidence="8" id="KW-1185">Reference proteome</keyword>
<organism evidence="7 8">
    <name type="scientific">Hordeum vulgare subsp. vulgare</name>
    <name type="common">Domesticated barley</name>
    <dbReference type="NCBI Taxonomy" id="112509"/>
    <lineage>
        <taxon>Eukaryota</taxon>
        <taxon>Viridiplantae</taxon>
        <taxon>Streptophyta</taxon>
        <taxon>Embryophyta</taxon>
        <taxon>Tracheophyta</taxon>
        <taxon>Spermatophyta</taxon>
        <taxon>Magnoliopsida</taxon>
        <taxon>Liliopsida</taxon>
        <taxon>Poales</taxon>
        <taxon>Poaceae</taxon>
        <taxon>BOP clade</taxon>
        <taxon>Pooideae</taxon>
        <taxon>Triticodae</taxon>
        <taxon>Triticeae</taxon>
        <taxon>Hordeinae</taxon>
        <taxon>Hordeum</taxon>
    </lineage>
</organism>
<keyword evidence="3" id="KW-0789">Thiol protease inhibitor</keyword>
<accession>A0A8I7BC78</accession>
<evidence type="ECO:0000259" key="6">
    <source>
        <dbReference type="Pfam" id="PF16845"/>
    </source>
</evidence>
<sequence length="119" mass="12652">MRTTSFLLLLLAGAANLYLIVSPTKALGGEWQPIPNVADAHVQGIGKCAVDEQNKVTNCGLRFAKVVSGKVQNTGVTTYLLDVDALRLDGSHKIYQVEVVEQNSSGSSTCKLVSFGPNC</sequence>
<dbReference type="PANTHER" id="PTHR47116">
    <property type="entry name" value="PHLOEM FILAMENT PROTEIN"/>
    <property type="match status" value="1"/>
</dbReference>
<dbReference type="RefSeq" id="XP_044953700.1">
    <property type="nucleotide sequence ID" value="XM_045097765.1"/>
</dbReference>
<evidence type="ECO:0000256" key="3">
    <source>
        <dbReference type="ARBA" id="ARBA00022704"/>
    </source>
</evidence>
<dbReference type="Gramene" id="HORVU.MOREX.r2.6HG0500770.1">
    <property type="protein sequence ID" value="HORVU.MOREX.r2.6HG0500770.1.CDS.1"/>
    <property type="gene ID" value="HORVU.MOREX.r2.6HG0500770"/>
</dbReference>
<keyword evidence="4" id="KW-0611">Plant defense</keyword>
<dbReference type="GO" id="GO:0004869">
    <property type="term" value="F:cysteine-type endopeptidase inhibitor activity"/>
    <property type="evidence" value="ECO:0007669"/>
    <property type="project" value="UniProtKB-KW"/>
</dbReference>
<dbReference type="AlphaFoldDB" id="A0A8I7BC78"/>
<dbReference type="SUPFAM" id="SSF54403">
    <property type="entry name" value="Cystatin/monellin"/>
    <property type="match status" value="1"/>
</dbReference>
<dbReference type="EnsemblPlants" id="HORVU.MOREX.r3.6HG0604140.1">
    <property type="protein sequence ID" value="HORVU.MOREX.r3.6HG0604140.1.CDS1"/>
    <property type="gene ID" value="HORVU.MOREX.r3.6HG0604140"/>
</dbReference>
<dbReference type="InterPro" id="IPR046350">
    <property type="entry name" value="Cystatin_sf"/>
</dbReference>
<dbReference type="InterPro" id="IPR027214">
    <property type="entry name" value="Cystatin"/>
</dbReference>
<feature type="chain" id="PRO_5035212959" description="Cystatin domain-containing protein" evidence="5">
    <location>
        <begin position="27"/>
        <end position="119"/>
    </location>
</feature>
<dbReference type="KEGG" id="hvg:123403843"/>
<comment type="similarity">
    <text evidence="1">Belongs to the cystatin family. Phytocystatin subfamily.</text>
</comment>
<reference evidence="7" key="2">
    <citation type="submission" date="2020-10" db="EMBL/GenBank/DDBJ databases">
        <authorList>
            <person name="Scholz U."/>
            <person name="Mascher M."/>
            <person name="Fiebig A."/>
        </authorList>
    </citation>
    <scope>NUCLEOTIDE SEQUENCE [LARGE SCALE GENOMIC DNA]</scope>
    <source>
        <strain evidence="7">cv. Morex</strain>
    </source>
</reference>
<feature type="signal peptide" evidence="5">
    <location>
        <begin position="1"/>
        <end position="26"/>
    </location>
</feature>
<evidence type="ECO:0000256" key="4">
    <source>
        <dbReference type="ARBA" id="ARBA00022821"/>
    </source>
</evidence>
<protein>
    <recommendedName>
        <fullName evidence="6">Cystatin domain-containing protein</fullName>
    </recommendedName>
</protein>
<reference evidence="8" key="1">
    <citation type="journal article" date="2012" name="Nature">
        <title>A physical, genetic and functional sequence assembly of the barley genome.</title>
        <authorList>
            <consortium name="The International Barley Genome Sequencing Consortium"/>
            <person name="Mayer K.F."/>
            <person name="Waugh R."/>
            <person name="Brown J.W."/>
            <person name="Schulman A."/>
            <person name="Langridge P."/>
            <person name="Platzer M."/>
            <person name="Fincher G.B."/>
            <person name="Muehlbauer G.J."/>
            <person name="Sato K."/>
            <person name="Close T.J."/>
            <person name="Wise R.P."/>
            <person name="Stein N."/>
        </authorList>
    </citation>
    <scope>NUCLEOTIDE SEQUENCE [LARGE SCALE GENOMIC DNA]</scope>
    <source>
        <strain evidence="8">cv. Morex</strain>
    </source>
</reference>
<dbReference type="Pfam" id="PF16845">
    <property type="entry name" value="SQAPI"/>
    <property type="match status" value="1"/>
</dbReference>
<evidence type="ECO:0000256" key="1">
    <source>
        <dbReference type="ARBA" id="ARBA00007233"/>
    </source>
</evidence>
<dbReference type="OMA" id="TMVYEED"/>
<dbReference type="OrthoDB" id="664987at2759"/>
<feature type="domain" description="Cystatin" evidence="6">
    <location>
        <begin position="34"/>
        <end position="115"/>
    </location>
</feature>
<gene>
    <name evidence="7" type="primary">LOC123403843</name>
</gene>
<dbReference type="Gene3D" id="3.10.450.10">
    <property type="match status" value="1"/>
</dbReference>
<dbReference type="GeneID" id="123403843"/>
<proteinExistence type="inferred from homology"/>
<name>A0A8I7BC78_HORVV</name>
<dbReference type="Gramene" id="HORVU.MOREX.r3.6HG0604140.1">
    <property type="protein sequence ID" value="HORVU.MOREX.r3.6HG0604140.1.CDS1"/>
    <property type="gene ID" value="HORVU.MOREX.r3.6HG0604140"/>
</dbReference>
<evidence type="ECO:0000313" key="7">
    <source>
        <dbReference type="EnsemblPlants" id="HORVU.MOREX.r3.6HG0604140.1.CDS1"/>
    </source>
</evidence>
<evidence type="ECO:0000256" key="5">
    <source>
        <dbReference type="SAM" id="SignalP"/>
    </source>
</evidence>
<keyword evidence="2" id="KW-0646">Protease inhibitor</keyword>
<evidence type="ECO:0000313" key="8">
    <source>
        <dbReference type="Proteomes" id="UP000011116"/>
    </source>
</evidence>
<dbReference type="Proteomes" id="UP000011116">
    <property type="component" value="Chromosome 6H"/>
</dbReference>
<evidence type="ECO:0000256" key="2">
    <source>
        <dbReference type="ARBA" id="ARBA00022690"/>
    </source>
</evidence>
<dbReference type="SMR" id="A0A8I7BC78"/>
<reference evidence="7" key="3">
    <citation type="submission" date="2022-01" db="UniProtKB">
        <authorList>
            <consortium name="EnsemblPlants"/>
        </authorList>
    </citation>
    <scope>IDENTIFICATION</scope>
    <source>
        <strain evidence="7">subsp. vulgare</strain>
    </source>
</reference>
<keyword evidence="5" id="KW-0732">Signal</keyword>
<dbReference type="GO" id="GO:0006952">
    <property type="term" value="P:defense response"/>
    <property type="evidence" value="ECO:0007669"/>
    <property type="project" value="UniProtKB-KW"/>
</dbReference>